<dbReference type="NCBIfam" id="TIGR04131">
    <property type="entry name" value="Bac_Flav_CTERM"/>
    <property type="match status" value="1"/>
</dbReference>
<name>A0A5B6TH31_9BACT</name>
<dbReference type="OrthoDB" id="631648at2"/>
<accession>A0A5B6TH31</accession>
<dbReference type="InterPro" id="IPR035986">
    <property type="entry name" value="PKD_dom_sf"/>
</dbReference>
<dbReference type="InterPro" id="IPR036116">
    <property type="entry name" value="FN3_sf"/>
</dbReference>
<evidence type="ECO:0000313" key="3">
    <source>
        <dbReference type="Proteomes" id="UP000324133"/>
    </source>
</evidence>
<dbReference type="SUPFAM" id="SSF49265">
    <property type="entry name" value="Fibronectin type III"/>
    <property type="match status" value="1"/>
</dbReference>
<evidence type="ECO:0000313" key="2">
    <source>
        <dbReference type="EMBL" id="KAA3438562.1"/>
    </source>
</evidence>
<dbReference type="InterPro" id="IPR003961">
    <property type="entry name" value="FN3_dom"/>
</dbReference>
<dbReference type="SUPFAM" id="SSF49299">
    <property type="entry name" value="PKD domain"/>
    <property type="match status" value="1"/>
</dbReference>
<dbReference type="InterPro" id="IPR026341">
    <property type="entry name" value="T9SS_type_B"/>
</dbReference>
<dbReference type="EMBL" id="VKKY01000002">
    <property type="protein sequence ID" value="KAA3438562.1"/>
    <property type="molecule type" value="Genomic_DNA"/>
</dbReference>
<proteinExistence type="predicted"/>
<gene>
    <name evidence="2" type="ORF">FOA19_15135</name>
</gene>
<dbReference type="Proteomes" id="UP000324133">
    <property type="component" value="Unassembled WGS sequence"/>
</dbReference>
<reference evidence="2 3" key="1">
    <citation type="submission" date="2019-07" db="EMBL/GenBank/DDBJ databases">
        <title>Rufibacter sp. nov., isolated from lake sediment.</title>
        <authorList>
            <person name="Qu J.-H."/>
        </authorList>
    </citation>
    <scope>NUCLEOTIDE SEQUENCE [LARGE SCALE GENOMIC DNA]</scope>
    <source>
        <strain evidence="2 3">NBS58-1</strain>
    </source>
</reference>
<feature type="domain" description="Fibronectin type-III" evidence="1">
    <location>
        <begin position="159"/>
        <end position="249"/>
    </location>
</feature>
<protein>
    <submittedName>
        <fullName evidence="2">T9SS type B sorting domain-containing protein</fullName>
    </submittedName>
</protein>
<dbReference type="AlphaFoldDB" id="A0A5B6TH31"/>
<comment type="caution">
    <text evidence="2">The sequence shown here is derived from an EMBL/GenBank/DDBJ whole genome shotgun (WGS) entry which is preliminary data.</text>
</comment>
<dbReference type="Pfam" id="PF13585">
    <property type="entry name" value="CHU_C"/>
    <property type="match status" value="1"/>
</dbReference>
<dbReference type="PROSITE" id="PS50853">
    <property type="entry name" value="FN3"/>
    <property type="match status" value="1"/>
</dbReference>
<dbReference type="InterPro" id="IPR013783">
    <property type="entry name" value="Ig-like_fold"/>
</dbReference>
<dbReference type="Gene3D" id="2.60.40.10">
    <property type="entry name" value="Immunoglobulins"/>
    <property type="match status" value="2"/>
</dbReference>
<organism evidence="2 3">
    <name type="scientific">Rufibacter hautae</name>
    <dbReference type="NCBI Taxonomy" id="2595005"/>
    <lineage>
        <taxon>Bacteria</taxon>
        <taxon>Pseudomonadati</taxon>
        <taxon>Bacteroidota</taxon>
        <taxon>Cytophagia</taxon>
        <taxon>Cytophagales</taxon>
        <taxon>Hymenobacteraceae</taxon>
        <taxon>Rufibacter</taxon>
    </lineage>
</organism>
<sequence length="514" mass="55868">METFCVGETITFKDNSDQTTVTEYYDFDDRDGLDFTAKQTSHTFTTPGRFVVTQLKGVGNFCPRTFEVKAAAPVMPPVLQKLTLQGGSVQIQLQTSGVNDLVVERATSGSGPFTAIETLSNVAAGQSQHTVSVNSGIGCYRVRVTNICSGRQDIVSNTVCSQTVSVSVGDRQNVLSWSANSSPSSVVNYQLVRGGQPYQNLPGTQTSFTDTQVACGRKYTYQLIALLQNGAQSASQPIEIETIGTTPPAVALLIASFDLQNRVNLETVVPAEETFKEQSVYRSQGTGGFSLISERQPKNTLDASPGNLAAPLCYQVAYLDSCNVSSRQSNSACPAILRATLQAEGGVQLNWSSYEGFPSGIGSQTLQLLDDQGQVYWSIPVSGQSYLDAQPQEKFQRLTYRLLTTAQNAPYQSFSNTAVIDQAFQIHFPTAFTPNNDGLNDVFRPVGTPFASRFTLQVLNRWGQIIFESKDPKTGWNGMHGGKPSPPETYIYRLEAVDVNGKKITQKGTVTLIR</sequence>
<evidence type="ECO:0000259" key="1">
    <source>
        <dbReference type="PROSITE" id="PS50853"/>
    </source>
</evidence>
<keyword evidence="3" id="KW-1185">Reference proteome</keyword>